<reference evidence="1" key="1">
    <citation type="submission" date="2024-07" db="EMBL/GenBank/DDBJ databases">
        <authorList>
            <person name="Kim Y.J."/>
            <person name="Jeong J.Y."/>
        </authorList>
    </citation>
    <scope>NUCLEOTIDE SEQUENCE</scope>
    <source>
        <strain evidence="1">GIHE-MW2</strain>
    </source>
</reference>
<accession>A0AAU8JCK5</accession>
<protein>
    <submittedName>
        <fullName evidence="1">Uncharacterized protein</fullName>
    </submittedName>
</protein>
<dbReference type="RefSeq" id="WP_054466052.1">
    <property type="nucleotide sequence ID" value="NZ_CP159837.1"/>
</dbReference>
<gene>
    <name evidence="1" type="ORF">ABWT76_004541</name>
</gene>
<dbReference type="EMBL" id="CP159837">
    <property type="protein sequence ID" value="XCM35833.1"/>
    <property type="molecule type" value="Genomic_DNA"/>
</dbReference>
<proteinExistence type="predicted"/>
<evidence type="ECO:0000313" key="1">
    <source>
        <dbReference type="EMBL" id="XCM35833.1"/>
    </source>
</evidence>
<name>A0AAU8JCK5_9CYAN</name>
<sequence>MLISPLKHPQDQASDGFIGDRASALRMEPKLMKRCDRNIAKLIMGSNFQNFDAPLTAEIQAGI</sequence>
<organism evidence="1">
    <name type="scientific">Planktothricoides raciborskii GIHE-MW2</name>
    <dbReference type="NCBI Taxonomy" id="2792601"/>
    <lineage>
        <taxon>Bacteria</taxon>
        <taxon>Bacillati</taxon>
        <taxon>Cyanobacteriota</taxon>
        <taxon>Cyanophyceae</taxon>
        <taxon>Oscillatoriophycideae</taxon>
        <taxon>Oscillatoriales</taxon>
        <taxon>Oscillatoriaceae</taxon>
        <taxon>Planktothricoides</taxon>
    </lineage>
</organism>
<dbReference type="AlphaFoldDB" id="A0AAU8JCK5"/>